<dbReference type="PROSITE" id="PS51257">
    <property type="entry name" value="PROKAR_LIPOPROTEIN"/>
    <property type="match status" value="1"/>
</dbReference>
<feature type="binding site" evidence="2">
    <location>
        <position position="86"/>
    </location>
    <ligand>
        <name>Cu cation</name>
        <dbReference type="ChEBI" id="CHEBI:23378"/>
    </ligand>
</feature>
<organism evidence="5 6">
    <name type="scientific">Noviherbaspirillum autotrophicum</name>
    <dbReference type="NCBI Taxonomy" id="709839"/>
    <lineage>
        <taxon>Bacteria</taxon>
        <taxon>Pseudomonadati</taxon>
        <taxon>Pseudomonadota</taxon>
        <taxon>Betaproteobacteria</taxon>
        <taxon>Burkholderiales</taxon>
        <taxon>Oxalobacteraceae</taxon>
        <taxon>Noviherbaspirillum</taxon>
    </lineage>
</organism>
<keyword evidence="4" id="KW-0732">Signal</keyword>
<evidence type="ECO:0000313" key="5">
    <source>
        <dbReference type="EMBL" id="KIF81921.1"/>
    </source>
</evidence>
<evidence type="ECO:0008006" key="7">
    <source>
        <dbReference type="Google" id="ProtNLM"/>
    </source>
</evidence>
<dbReference type="RefSeq" id="WP_040040672.1">
    <property type="nucleotide sequence ID" value="NZ_JWJG01000028.1"/>
</dbReference>
<protein>
    <recommendedName>
        <fullName evidence="7">Thioredoxin domain-containing protein</fullName>
    </recommendedName>
</protein>
<feature type="binding site" evidence="2">
    <location>
        <position position="82"/>
    </location>
    <ligand>
        <name>Cu cation</name>
        <dbReference type="ChEBI" id="CHEBI:23378"/>
    </ligand>
</feature>
<accession>A0A0C2BV78</accession>
<dbReference type="AlphaFoldDB" id="A0A0C2BV78"/>
<evidence type="ECO:0000256" key="3">
    <source>
        <dbReference type="PIRSR" id="PIRSR603782-2"/>
    </source>
</evidence>
<dbReference type="PANTHER" id="PTHR12151">
    <property type="entry name" value="ELECTRON TRANSPORT PROTIN SCO1/SENC FAMILY MEMBER"/>
    <property type="match status" value="1"/>
</dbReference>
<comment type="caution">
    <text evidence="5">The sequence shown here is derived from an EMBL/GenBank/DDBJ whole genome shotgun (WGS) entry which is preliminary data.</text>
</comment>
<gene>
    <name evidence="5" type="ORF">TSA66_15735</name>
</gene>
<keyword evidence="2" id="KW-0186">Copper</keyword>
<dbReference type="Proteomes" id="UP000031572">
    <property type="component" value="Unassembled WGS sequence"/>
</dbReference>
<feature type="disulfide bond" description="Redox-active" evidence="3">
    <location>
        <begin position="82"/>
        <end position="86"/>
    </location>
</feature>
<dbReference type="InterPro" id="IPR003782">
    <property type="entry name" value="SCO1/SenC"/>
</dbReference>
<dbReference type="PANTHER" id="PTHR12151:SF25">
    <property type="entry name" value="LINALOOL DEHYDRATASE_ISOMERASE DOMAIN-CONTAINING PROTEIN"/>
    <property type="match status" value="1"/>
</dbReference>
<name>A0A0C2BV78_9BURK</name>
<dbReference type="EMBL" id="JWJG01000028">
    <property type="protein sequence ID" value="KIF81921.1"/>
    <property type="molecule type" value="Genomic_DNA"/>
</dbReference>
<evidence type="ECO:0000313" key="6">
    <source>
        <dbReference type="Proteomes" id="UP000031572"/>
    </source>
</evidence>
<feature type="signal peptide" evidence="4">
    <location>
        <begin position="1"/>
        <end position="32"/>
    </location>
</feature>
<dbReference type="CDD" id="cd02968">
    <property type="entry name" value="SCO"/>
    <property type="match status" value="1"/>
</dbReference>
<dbReference type="SUPFAM" id="SSF52833">
    <property type="entry name" value="Thioredoxin-like"/>
    <property type="match status" value="1"/>
</dbReference>
<dbReference type="STRING" id="709839.TSA66_15735"/>
<dbReference type="Gene3D" id="3.40.30.10">
    <property type="entry name" value="Glutaredoxin"/>
    <property type="match status" value="1"/>
</dbReference>
<keyword evidence="3" id="KW-1015">Disulfide bond</keyword>
<evidence type="ECO:0000256" key="1">
    <source>
        <dbReference type="ARBA" id="ARBA00010996"/>
    </source>
</evidence>
<dbReference type="Pfam" id="PF02630">
    <property type="entry name" value="SCO1-SenC"/>
    <property type="match status" value="1"/>
</dbReference>
<keyword evidence="2" id="KW-0479">Metal-binding</keyword>
<evidence type="ECO:0000256" key="4">
    <source>
        <dbReference type="SAM" id="SignalP"/>
    </source>
</evidence>
<proteinExistence type="inferred from homology"/>
<dbReference type="InterPro" id="IPR036249">
    <property type="entry name" value="Thioredoxin-like_sf"/>
</dbReference>
<keyword evidence="6" id="KW-1185">Reference proteome</keyword>
<comment type="similarity">
    <text evidence="1">Belongs to the SCO1/2 family.</text>
</comment>
<reference evidence="5 6" key="1">
    <citation type="submission" date="2014-12" db="EMBL/GenBank/DDBJ databases">
        <title>Denitrispirillum autotrophicum gen. nov., sp. nov., Denitrifying, Facultatively Autotrophic Bacteria Isolated from Rice Paddy Soil.</title>
        <authorList>
            <person name="Ishii S."/>
            <person name="Ashida N."/>
            <person name="Ohno H."/>
            <person name="Otsuka S."/>
            <person name="Yokota A."/>
            <person name="Senoo K."/>
        </authorList>
    </citation>
    <scope>NUCLEOTIDE SEQUENCE [LARGE SCALE GENOMIC DNA]</scope>
    <source>
        <strain evidence="5 6">TSA66</strain>
    </source>
</reference>
<sequence length="209" mass="22590">MKQYLRKNGALLLANLMLACAALYEGSTVAKAAEAPAASVAPLPSDSVYQLQVPLVNQNGQAFDLASRRGKPSIVSMFYTSCQFVCPMLIETIQANEAKLTPDERAQISTLLVSFDPAHDDVRALKSVADKRKLDASRWSLARTDAGAARKLAAALGIQYRQLANGDFNHSTVLILLDAQGRIVGRTNKLGVADPEFLEQVHNTLHASK</sequence>
<feature type="binding site" evidence="2">
    <location>
        <position position="170"/>
    </location>
    <ligand>
        <name>Cu cation</name>
        <dbReference type="ChEBI" id="CHEBI:23378"/>
    </ligand>
</feature>
<dbReference type="GO" id="GO:0046872">
    <property type="term" value="F:metal ion binding"/>
    <property type="evidence" value="ECO:0007669"/>
    <property type="project" value="UniProtKB-KW"/>
</dbReference>
<feature type="chain" id="PRO_5002146268" description="Thioredoxin domain-containing protein" evidence="4">
    <location>
        <begin position="33"/>
        <end position="209"/>
    </location>
</feature>
<evidence type="ECO:0000256" key="2">
    <source>
        <dbReference type="PIRSR" id="PIRSR603782-1"/>
    </source>
</evidence>